<dbReference type="SUPFAM" id="SSF57959">
    <property type="entry name" value="Leucine zipper domain"/>
    <property type="match status" value="1"/>
</dbReference>
<dbReference type="InterPro" id="IPR046347">
    <property type="entry name" value="bZIP_sf"/>
</dbReference>
<dbReference type="VEuPathDB" id="FungiDB:AO090020000477"/>
<dbReference type="GO" id="GO:0003700">
    <property type="term" value="F:DNA-binding transcription factor activity"/>
    <property type="evidence" value="ECO:0007669"/>
    <property type="project" value="InterPro"/>
</dbReference>
<dbReference type="EMBL" id="MKZY01000005">
    <property type="protein sequence ID" value="OOO08518.1"/>
    <property type="molecule type" value="Genomic_DNA"/>
</dbReference>
<dbReference type="PANTHER" id="PTHR40618:SF1">
    <property type="entry name" value="B-ZIP TRANSCRIPTION FACTOR (EUROFUNG)"/>
    <property type="match status" value="1"/>
</dbReference>
<gene>
    <name evidence="3" type="ORF">OAory_01098140</name>
</gene>
<feature type="region of interest" description="Disordered" evidence="2">
    <location>
        <begin position="16"/>
        <end position="42"/>
    </location>
</feature>
<feature type="compositionally biased region" description="Low complexity" evidence="2">
    <location>
        <begin position="140"/>
        <end position="163"/>
    </location>
</feature>
<name>A0A1S9DHJ7_ASPOZ</name>
<evidence type="ECO:0000256" key="1">
    <source>
        <dbReference type="SAM" id="Coils"/>
    </source>
</evidence>
<feature type="compositionally biased region" description="Basic and acidic residues" evidence="2">
    <location>
        <begin position="128"/>
        <end position="139"/>
    </location>
</feature>
<evidence type="ECO:0000256" key="2">
    <source>
        <dbReference type="SAM" id="MobiDB-lite"/>
    </source>
</evidence>
<comment type="caution">
    <text evidence="3">The sequence shown here is derived from an EMBL/GenBank/DDBJ whole genome shotgun (WGS) entry which is preliminary data.</text>
</comment>
<evidence type="ECO:0008006" key="5">
    <source>
        <dbReference type="Google" id="ProtNLM"/>
    </source>
</evidence>
<dbReference type="PANTHER" id="PTHR40618">
    <property type="entry name" value="B-ZIP TRANSCRIPTION FACTOR (EUROFUNG)-RELATED"/>
    <property type="match status" value="1"/>
</dbReference>
<accession>A0A1S9DHJ7</accession>
<keyword evidence="1" id="KW-0175">Coiled coil</keyword>
<dbReference type="Proteomes" id="UP000190312">
    <property type="component" value="Unassembled WGS sequence"/>
</dbReference>
<feature type="region of interest" description="Disordered" evidence="2">
    <location>
        <begin position="128"/>
        <end position="170"/>
    </location>
</feature>
<reference evidence="3 4" key="1">
    <citation type="submission" date="2016-10" db="EMBL/GenBank/DDBJ databases">
        <title>Genome sequencing of Aspergillus oryzae BCC7051.</title>
        <authorList>
            <person name="Thammarongtham C."/>
            <person name="Vorapreeda T."/>
            <person name="Nookaew I."/>
            <person name="Srisuk T."/>
            <person name="Land M."/>
            <person name="Jeennor S."/>
            <person name="Laoteng K."/>
        </authorList>
    </citation>
    <scope>NUCLEOTIDE SEQUENCE [LARGE SCALE GENOMIC DNA]</scope>
    <source>
        <strain evidence="3 4">BCC7051</strain>
    </source>
</reference>
<evidence type="ECO:0000313" key="3">
    <source>
        <dbReference type="EMBL" id="OOO08518.1"/>
    </source>
</evidence>
<sequence>MNQPTRIVNYGQTEASKGLSTAMSTADGESLRNRGRPRKVPTAAPDTVRRTQLREAQRAYRSRQQSLLASLKSRVARLEDAFGQLKQIMDSFDAQVIKPGAQMSHAQLFQAVKLFQNEICFQLERVDSHASPKEAKERSSTTTQSQKPQQRSSDRQSSSGPWQVNTETTSVPTWTKEKAFSSDFWRRFLGSSNGFLPPVASTAHEPNACISVASSIGHEDHAIDYTTSAFTERLYRTCAENGLRLVCNDTVTDEEMQPQFGLVLQTVPREQIRLYFERVLRMKPCNPVHDRRFPFISFGGAGTHFPSAGQDSRSQNLLRFRETNGVSAIPSDEEWFDIKDIEGFLIEQGIKTEERYEASVTSSSITNSNPSARPGLLLPSGNLVGSADLTSHSPTASSNVVMVLDEATLIDKLSRLCICLGCVAGFRRSDVETLVWQHVSWKPI</sequence>
<evidence type="ECO:0000313" key="4">
    <source>
        <dbReference type="Proteomes" id="UP000190312"/>
    </source>
</evidence>
<protein>
    <recommendedName>
        <fullName evidence="5">BZIP domain-containing protein</fullName>
    </recommendedName>
</protein>
<proteinExistence type="predicted"/>
<organism evidence="3 4">
    <name type="scientific">Aspergillus oryzae</name>
    <name type="common">Yellow koji mold</name>
    <dbReference type="NCBI Taxonomy" id="5062"/>
    <lineage>
        <taxon>Eukaryota</taxon>
        <taxon>Fungi</taxon>
        <taxon>Dikarya</taxon>
        <taxon>Ascomycota</taxon>
        <taxon>Pezizomycotina</taxon>
        <taxon>Eurotiomycetes</taxon>
        <taxon>Eurotiomycetidae</taxon>
        <taxon>Eurotiales</taxon>
        <taxon>Aspergillaceae</taxon>
        <taxon>Aspergillus</taxon>
        <taxon>Aspergillus subgen. Circumdati</taxon>
    </lineage>
</organism>
<dbReference type="Gene3D" id="1.20.5.170">
    <property type="match status" value="1"/>
</dbReference>
<dbReference type="OrthoDB" id="3555317at2759"/>
<dbReference type="AlphaFoldDB" id="A0A1S9DHJ7"/>
<dbReference type="CDD" id="cd14688">
    <property type="entry name" value="bZIP_YAP"/>
    <property type="match status" value="1"/>
</dbReference>
<feature type="coiled-coil region" evidence="1">
    <location>
        <begin position="61"/>
        <end position="88"/>
    </location>
</feature>